<protein>
    <recommendedName>
        <fullName evidence="3">Adenylate kinase</fullName>
    </recommendedName>
</protein>
<dbReference type="EMBL" id="JAPMOU010000039">
    <property type="protein sequence ID" value="MDE1464650.1"/>
    <property type="molecule type" value="Genomic_DNA"/>
</dbReference>
<evidence type="ECO:0000313" key="2">
    <source>
        <dbReference type="Proteomes" id="UP001528823"/>
    </source>
</evidence>
<sequence>MKKITIIGNGGAGKSSLAKALGKQLKLPVYHLDQIIWLPNWEAISESEFCSKHQSLIAGDSWIIEGLGYDSSIESRFLASNTIIYIDFSIVTHMLWAIKRSIKSFYTMPNGWAKDCQTVTKLPYIMRIIWHVHKYTRPYILSILKKYEKTKVIHYIRSPKELNGFYKKIETVSN</sequence>
<dbReference type="InterPro" id="IPR027417">
    <property type="entry name" value="P-loop_NTPase"/>
</dbReference>
<keyword evidence="2" id="KW-1185">Reference proteome</keyword>
<comment type="caution">
    <text evidence="1">The sequence shown here is derived from an EMBL/GenBank/DDBJ whole genome shotgun (WGS) entry which is preliminary data.</text>
</comment>
<dbReference type="Proteomes" id="UP001528823">
    <property type="component" value="Unassembled WGS sequence"/>
</dbReference>
<dbReference type="RefSeq" id="WP_274690975.1">
    <property type="nucleotide sequence ID" value="NZ_JAPMOU010000039.1"/>
</dbReference>
<proteinExistence type="predicted"/>
<name>A0ABT5UE42_9GAMM</name>
<reference evidence="1 2" key="1">
    <citation type="submission" date="2022-11" db="EMBL/GenBank/DDBJ databases">
        <title>Spartinivicinus poritis sp. nov., isolated from scleractinian coral Porites lutea.</title>
        <authorList>
            <person name="Zhang G."/>
            <person name="Cai L."/>
            <person name="Wei Q."/>
        </authorList>
    </citation>
    <scope>NUCLEOTIDE SEQUENCE [LARGE SCALE GENOMIC DNA]</scope>
    <source>
        <strain evidence="1 2">A2-2</strain>
    </source>
</reference>
<evidence type="ECO:0000313" key="1">
    <source>
        <dbReference type="EMBL" id="MDE1464650.1"/>
    </source>
</evidence>
<evidence type="ECO:0008006" key="3">
    <source>
        <dbReference type="Google" id="ProtNLM"/>
    </source>
</evidence>
<dbReference type="Gene3D" id="3.40.50.300">
    <property type="entry name" value="P-loop containing nucleotide triphosphate hydrolases"/>
    <property type="match status" value="1"/>
</dbReference>
<dbReference type="PANTHER" id="PTHR37816:SF3">
    <property type="entry name" value="MODULATES DNA TOPOLOGY"/>
    <property type="match status" value="1"/>
</dbReference>
<dbReference type="InterPro" id="IPR052922">
    <property type="entry name" value="Cytidylate_Kinase-2"/>
</dbReference>
<dbReference type="PANTHER" id="PTHR37816">
    <property type="entry name" value="YALI0E33011P"/>
    <property type="match status" value="1"/>
</dbReference>
<accession>A0ABT5UE42</accession>
<gene>
    <name evidence="1" type="ORF">ORQ98_22040</name>
</gene>
<organism evidence="1 2">
    <name type="scientific">Spartinivicinus poritis</name>
    <dbReference type="NCBI Taxonomy" id="2994640"/>
    <lineage>
        <taxon>Bacteria</taxon>
        <taxon>Pseudomonadati</taxon>
        <taxon>Pseudomonadota</taxon>
        <taxon>Gammaproteobacteria</taxon>
        <taxon>Oceanospirillales</taxon>
        <taxon>Zooshikellaceae</taxon>
        <taxon>Spartinivicinus</taxon>
    </lineage>
</organism>
<dbReference type="SUPFAM" id="SSF52540">
    <property type="entry name" value="P-loop containing nucleoside triphosphate hydrolases"/>
    <property type="match status" value="1"/>
</dbReference>